<evidence type="ECO:0000313" key="1">
    <source>
        <dbReference type="EMBL" id="RZS94158.1"/>
    </source>
</evidence>
<sequence>MDSRVVSAIEEYMFDLFEPGRNWPKYEFRKRSYGRWAAEEILKSIQHHADIPPMQIVEEFVRRTDEFSGIEHDERNDSFIFSVAHDVATDILDILRAMN</sequence>
<name>A0A4Q7P3Z1_9FIRM</name>
<proteinExistence type="predicted"/>
<dbReference type="RefSeq" id="WP_130435789.1">
    <property type="nucleotide sequence ID" value="NZ_SGXF01000005.1"/>
</dbReference>
<reference evidence="1 2" key="1">
    <citation type="submission" date="2019-02" db="EMBL/GenBank/DDBJ databases">
        <title>Genomic Encyclopedia of Type Strains, Phase IV (KMG-IV): sequencing the most valuable type-strain genomes for metagenomic binning, comparative biology and taxonomic classification.</title>
        <authorList>
            <person name="Goeker M."/>
        </authorList>
    </citation>
    <scope>NUCLEOTIDE SEQUENCE [LARGE SCALE GENOMIC DNA]</scope>
    <source>
        <strain evidence="1 2">DSM 29486</strain>
    </source>
</reference>
<gene>
    <name evidence="1" type="ORF">EV209_2527</name>
</gene>
<accession>A0A4Q7P3Z1</accession>
<comment type="caution">
    <text evidence="1">The sequence shown here is derived from an EMBL/GenBank/DDBJ whole genome shotgun (WGS) entry which is preliminary data.</text>
</comment>
<dbReference type="OrthoDB" id="2056152at2"/>
<protein>
    <submittedName>
        <fullName evidence="1">Uncharacterized protein</fullName>
    </submittedName>
</protein>
<dbReference type="AlphaFoldDB" id="A0A4Q7P3Z1"/>
<dbReference type="EMBL" id="SGXF01000005">
    <property type="protein sequence ID" value="RZS94158.1"/>
    <property type="molecule type" value="Genomic_DNA"/>
</dbReference>
<dbReference type="Proteomes" id="UP000292927">
    <property type="component" value="Unassembled WGS sequence"/>
</dbReference>
<evidence type="ECO:0000313" key="2">
    <source>
        <dbReference type="Proteomes" id="UP000292927"/>
    </source>
</evidence>
<keyword evidence="2" id="KW-1185">Reference proteome</keyword>
<organism evidence="1 2">
    <name type="scientific">Cuneatibacter caecimuris</name>
    <dbReference type="NCBI Taxonomy" id="1796618"/>
    <lineage>
        <taxon>Bacteria</taxon>
        <taxon>Bacillati</taxon>
        <taxon>Bacillota</taxon>
        <taxon>Clostridia</taxon>
        <taxon>Lachnospirales</taxon>
        <taxon>Lachnospiraceae</taxon>
        <taxon>Cuneatibacter</taxon>
    </lineage>
</organism>